<keyword evidence="1" id="KW-0812">Transmembrane</keyword>
<sequence>MAIVIILCLLVLVGGLFILVYRGIKKNEQLASKDFSYLRWIIGMLSIAIFLGGLGIVANLIYNSLGFLGVTKDGQNLWHLQSGNIMSSLTFENSNTPVGLVIDTLHWSAILGVFVCLRIFMKNILTEAIFVLQNAQLARWLTYCLIIAALVSQEGTGLVTISSDEGNYDFLNLNYLLGAAVTWTMSIILEKAIAIAEENEFTI</sequence>
<keyword evidence="3" id="KW-1185">Reference proteome</keyword>
<keyword evidence="1" id="KW-1133">Transmembrane helix</keyword>
<organism evidence="2 3">
    <name type="scientific">Streptococcus caledonicus</name>
    <dbReference type="NCBI Taxonomy" id="2614158"/>
    <lineage>
        <taxon>Bacteria</taxon>
        <taxon>Bacillati</taxon>
        <taxon>Bacillota</taxon>
        <taxon>Bacilli</taxon>
        <taxon>Lactobacillales</taxon>
        <taxon>Streptococcaceae</taxon>
        <taxon>Streptococcus</taxon>
    </lineage>
</organism>
<gene>
    <name evidence="2" type="ORF">ACFPQ3_08905</name>
</gene>
<comment type="caution">
    <text evidence="2">The sequence shown here is derived from an EMBL/GenBank/DDBJ whole genome shotgun (WGS) entry which is preliminary data.</text>
</comment>
<name>A0ABW0UDM7_9STRE</name>
<proteinExistence type="predicted"/>
<evidence type="ECO:0000313" key="3">
    <source>
        <dbReference type="Proteomes" id="UP001596110"/>
    </source>
</evidence>
<feature type="transmembrane region" description="Helical" evidence="1">
    <location>
        <begin position="98"/>
        <end position="120"/>
    </location>
</feature>
<feature type="transmembrane region" description="Helical" evidence="1">
    <location>
        <begin position="173"/>
        <end position="189"/>
    </location>
</feature>
<accession>A0ABW0UDM7</accession>
<feature type="transmembrane region" description="Helical" evidence="1">
    <location>
        <begin position="36"/>
        <end position="62"/>
    </location>
</feature>
<reference evidence="3" key="1">
    <citation type="journal article" date="2019" name="Int. J. Syst. Evol. Microbiol.">
        <title>The Global Catalogue of Microorganisms (GCM) 10K type strain sequencing project: providing services to taxonomists for standard genome sequencing and annotation.</title>
        <authorList>
            <consortium name="The Broad Institute Genomics Platform"/>
            <consortium name="The Broad Institute Genome Sequencing Center for Infectious Disease"/>
            <person name="Wu L."/>
            <person name="Ma J."/>
        </authorList>
    </citation>
    <scope>NUCLEOTIDE SEQUENCE [LARGE SCALE GENOMIC DNA]</scope>
    <source>
        <strain evidence="3">DT43</strain>
    </source>
</reference>
<keyword evidence="1" id="KW-0472">Membrane</keyword>
<dbReference type="RefSeq" id="WP_156806051.1">
    <property type="nucleotide sequence ID" value="NZ_JBHSOJ010000023.1"/>
</dbReference>
<feature type="transmembrane region" description="Helical" evidence="1">
    <location>
        <begin position="140"/>
        <end position="161"/>
    </location>
</feature>
<feature type="transmembrane region" description="Helical" evidence="1">
    <location>
        <begin position="6"/>
        <end position="24"/>
    </location>
</feature>
<protein>
    <submittedName>
        <fullName evidence="2">DUF2975 domain-containing protein</fullName>
    </submittedName>
</protein>
<dbReference type="EMBL" id="JBHSOJ010000023">
    <property type="protein sequence ID" value="MFC5631678.1"/>
    <property type="molecule type" value="Genomic_DNA"/>
</dbReference>
<evidence type="ECO:0000256" key="1">
    <source>
        <dbReference type="SAM" id="Phobius"/>
    </source>
</evidence>
<dbReference type="Proteomes" id="UP001596110">
    <property type="component" value="Unassembled WGS sequence"/>
</dbReference>
<evidence type="ECO:0000313" key="2">
    <source>
        <dbReference type="EMBL" id="MFC5631678.1"/>
    </source>
</evidence>